<feature type="non-terminal residue" evidence="1">
    <location>
        <position position="1"/>
    </location>
</feature>
<accession>A0A8S9U6F4</accession>
<evidence type="ECO:0000313" key="2">
    <source>
        <dbReference type="Proteomes" id="UP000704712"/>
    </source>
</evidence>
<organism evidence="1 2">
    <name type="scientific">Phytophthora infestans</name>
    <name type="common">Potato late blight agent</name>
    <name type="synonym">Botrytis infestans</name>
    <dbReference type="NCBI Taxonomy" id="4787"/>
    <lineage>
        <taxon>Eukaryota</taxon>
        <taxon>Sar</taxon>
        <taxon>Stramenopiles</taxon>
        <taxon>Oomycota</taxon>
        <taxon>Peronosporomycetes</taxon>
        <taxon>Peronosporales</taxon>
        <taxon>Peronosporaceae</taxon>
        <taxon>Phytophthora</taxon>
    </lineage>
</organism>
<gene>
    <name evidence="1" type="ORF">GN958_ATG15584</name>
</gene>
<reference evidence="1" key="1">
    <citation type="submission" date="2020-03" db="EMBL/GenBank/DDBJ databases">
        <title>Hybrid Assembly of Korean Phytophthora infestans isolates.</title>
        <authorList>
            <person name="Prokchorchik M."/>
            <person name="Lee Y."/>
            <person name="Seo J."/>
            <person name="Cho J.-H."/>
            <person name="Park Y.-E."/>
            <person name="Jang D.-C."/>
            <person name="Im J.-S."/>
            <person name="Choi J.-G."/>
            <person name="Park H.-J."/>
            <person name="Lee G.-B."/>
            <person name="Lee Y.-G."/>
            <person name="Hong S.-Y."/>
            <person name="Cho K."/>
            <person name="Sohn K.H."/>
        </authorList>
    </citation>
    <scope>NUCLEOTIDE SEQUENCE</scope>
    <source>
        <strain evidence="1">KR_2_A2</strain>
    </source>
</reference>
<name>A0A8S9U6F4_PHYIN</name>
<dbReference type="EMBL" id="JAACNO010002193">
    <property type="protein sequence ID" value="KAF4135222.1"/>
    <property type="molecule type" value="Genomic_DNA"/>
</dbReference>
<dbReference type="AlphaFoldDB" id="A0A8S9U6F4"/>
<proteinExistence type="predicted"/>
<dbReference type="Proteomes" id="UP000704712">
    <property type="component" value="Unassembled WGS sequence"/>
</dbReference>
<protein>
    <submittedName>
        <fullName evidence="1">Uncharacterized protein</fullName>
    </submittedName>
</protein>
<comment type="caution">
    <text evidence="1">The sequence shown here is derived from an EMBL/GenBank/DDBJ whole genome shotgun (WGS) entry which is preliminary data.</text>
</comment>
<sequence length="164" mass="18677">EAQYFIRRQARVLAAQILNMLFKGSDATKQQCLSGSTWYSSVNSRCRILDSLKVHKMNTMRHELQKPCYTQVKFILVSLVSQALFSGDSYDGYHSVHPFSSTPDERRALLSRFICEACEAVSAETSKKEFMRVGIIPYEPRDKNNRFRIVAESGADDSHCSVNQ</sequence>
<evidence type="ECO:0000313" key="1">
    <source>
        <dbReference type="EMBL" id="KAF4135222.1"/>
    </source>
</evidence>